<dbReference type="InterPro" id="IPR011009">
    <property type="entry name" value="Kinase-like_dom_sf"/>
</dbReference>
<reference evidence="2" key="1">
    <citation type="submission" date="2022-10" db="EMBL/GenBank/DDBJ databases">
        <title>Tapping the CABI collections for fungal endophytes: first genome assemblies for Collariella, Neodidymelliopsis, Ascochyta clinopodiicola, Didymella pomorum, Didymosphaeria variabile, Neocosmospora piperis and Neocucurbitaria cava.</title>
        <authorList>
            <person name="Hill R."/>
        </authorList>
    </citation>
    <scope>NUCLEOTIDE SEQUENCE</scope>
    <source>
        <strain evidence="2">IMI 355091</strain>
    </source>
</reference>
<proteinExistence type="predicted"/>
<dbReference type="OrthoDB" id="3673723at2759"/>
<dbReference type="AlphaFoldDB" id="A0A9W8ZJL0"/>
<dbReference type="SUPFAM" id="SSF56112">
    <property type="entry name" value="Protein kinase-like (PK-like)"/>
    <property type="match status" value="1"/>
</dbReference>
<dbReference type="EMBL" id="JAPEVA010000015">
    <property type="protein sequence ID" value="KAJ4408533.1"/>
    <property type="molecule type" value="Genomic_DNA"/>
</dbReference>
<feature type="region of interest" description="Disordered" evidence="1">
    <location>
        <begin position="144"/>
        <end position="177"/>
    </location>
</feature>
<sequence length="401" mass="45710">MQDLQGQMVGILRPQQKGGVIVDPNYSPHTWRLTEKSDVWALGLIVHNMMYAHINEMAGERSIEDSTLSREARWGMDLGGRQIGALESHFQSSAANVDYIPTDHSARLCLFVEKCLRHNIEHRPSLEEVSNLCQNELTRLDSIPGASAGRRKRGDDDEADERSALQTGENDWHPNFDRFRSGNAFSLKRQRTSLDLGDHHPQREAYSQLVTAWANMPQPTLEAQDNAIDVIHTYLLDFNYGQPMGDEGQPMGDEEDEEYVWAAKHLISCLRKRQDPKGGAYVLDGKYIDNYGEPDWMKSAWEPPIKIAILEHLPSFEDFQEGYSTEDQERTDALAALRIAMQWGLMMLRDIRTPPEFDMTGNDVGSRPAEPREPKMRNQSALHKGVYDWIFVQMTGAYFKS</sequence>
<dbReference type="Proteomes" id="UP001140510">
    <property type="component" value="Unassembled WGS sequence"/>
</dbReference>
<keyword evidence="3" id="KW-1185">Reference proteome</keyword>
<evidence type="ECO:0008006" key="4">
    <source>
        <dbReference type="Google" id="ProtNLM"/>
    </source>
</evidence>
<name>A0A9W8ZJL0_9PLEO</name>
<comment type="caution">
    <text evidence="2">The sequence shown here is derived from an EMBL/GenBank/DDBJ whole genome shotgun (WGS) entry which is preliminary data.</text>
</comment>
<accession>A0A9W8ZJL0</accession>
<evidence type="ECO:0000256" key="1">
    <source>
        <dbReference type="SAM" id="MobiDB-lite"/>
    </source>
</evidence>
<feature type="region of interest" description="Disordered" evidence="1">
    <location>
        <begin position="356"/>
        <end position="377"/>
    </location>
</feature>
<gene>
    <name evidence="2" type="ORF">N0V91_003184</name>
</gene>
<evidence type="ECO:0000313" key="3">
    <source>
        <dbReference type="Proteomes" id="UP001140510"/>
    </source>
</evidence>
<protein>
    <recommendedName>
        <fullName evidence="4">Protein kinase domain-containing protein</fullName>
    </recommendedName>
</protein>
<evidence type="ECO:0000313" key="2">
    <source>
        <dbReference type="EMBL" id="KAJ4408533.1"/>
    </source>
</evidence>
<organism evidence="2 3">
    <name type="scientific">Didymella pomorum</name>
    <dbReference type="NCBI Taxonomy" id="749634"/>
    <lineage>
        <taxon>Eukaryota</taxon>
        <taxon>Fungi</taxon>
        <taxon>Dikarya</taxon>
        <taxon>Ascomycota</taxon>
        <taxon>Pezizomycotina</taxon>
        <taxon>Dothideomycetes</taxon>
        <taxon>Pleosporomycetidae</taxon>
        <taxon>Pleosporales</taxon>
        <taxon>Pleosporineae</taxon>
        <taxon>Didymellaceae</taxon>
        <taxon>Didymella</taxon>
    </lineage>
</organism>
<dbReference type="Gene3D" id="1.10.510.10">
    <property type="entry name" value="Transferase(Phosphotransferase) domain 1"/>
    <property type="match status" value="1"/>
</dbReference>